<evidence type="ECO:0000313" key="9">
    <source>
        <dbReference type="EMBL" id="GGC59636.1"/>
    </source>
</evidence>
<feature type="binding site" evidence="7">
    <location>
        <position position="154"/>
    </location>
    <ligand>
        <name>substrate</name>
    </ligand>
</feature>
<dbReference type="InterPro" id="IPR002645">
    <property type="entry name" value="STAS_dom"/>
</dbReference>
<feature type="binding site" evidence="7">
    <location>
        <position position="161"/>
    </location>
    <ligand>
        <name>substrate</name>
    </ligand>
</feature>
<dbReference type="EMBL" id="BMJH01000001">
    <property type="protein sequence ID" value="GGC59636.1"/>
    <property type="molecule type" value="Genomic_DNA"/>
</dbReference>
<dbReference type="Proteomes" id="UP000641514">
    <property type="component" value="Unassembled WGS sequence"/>
</dbReference>
<reference evidence="9" key="2">
    <citation type="submission" date="2020-09" db="EMBL/GenBank/DDBJ databases">
        <authorList>
            <person name="Sun Q."/>
            <person name="Zhou Y."/>
        </authorList>
    </citation>
    <scope>NUCLEOTIDE SEQUENCE</scope>
    <source>
        <strain evidence="9">CGMCC 1.15478</strain>
    </source>
</reference>
<keyword evidence="10" id="KW-1185">Reference proteome</keyword>
<evidence type="ECO:0000313" key="10">
    <source>
        <dbReference type="Proteomes" id="UP000641514"/>
    </source>
</evidence>
<dbReference type="EC" id="3.5.1.2" evidence="3 7"/>
<dbReference type="InterPro" id="IPR015868">
    <property type="entry name" value="Glutaminase"/>
</dbReference>
<evidence type="ECO:0000256" key="5">
    <source>
        <dbReference type="ARBA" id="ARBA00049534"/>
    </source>
</evidence>
<evidence type="ECO:0000256" key="1">
    <source>
        <dbReference type="ARBA" id="ARBA00011076"/>
    </source>
</evidence>
<protein>
    <recommendedName>
        <fullName evidence="6 7">Glutaminase</fullName>
        <ecNumber evidence="3 7">3.5.1.2</ecNumber>
    </recommendedName>
</protein>
<dbReference type="RefSeq" id="WP_188671218.1">
    <property type="nucleotide sequence ID" value="NZ_BMJH01000001.1"/>
</dbReference>
<keyword evidence="7" id="KW-0007">Acetylation</keyword>
<dbReference type="NCBIfam" id="TIGR03814">
    <property type="entry name" value="Gln_ase"/>
    <property type="match status" value="1"/>
</dbReference>
<evidence type="ECO:0000256" key="4">
    <source>
        <dbReference type="ARBA" id="ARBA00022801"/>
    </source>
</evidence>
<accession>A0A916U3V1</accession>
<comment type="caution">
    <text evidence="9">The sequence shown here is derived from an EMBL/GenBank/DDBJ whole genome shotgun (WGS) entry which is preliminary data.</text>
</comment>
<proteinExistence type="inferred from homology"/>
<feature type="domain" description="STAS" evidence="8">
    <location>
        <begin position="314"/>
        <end position="389"/>
    </location>
</feature>
<dbReference type="AlphaFoldDB" id="A0A916U3V1"/>
<dbReference type="InterPro" id="IPR036513">
    <property type="entry name" value="STAS_dom_sf"/>
</dbReference>
<name>A0A916U3V1_9ACTN</name>
<gene>
    <name evidence="7 9" type="primary">glsA</name>
    <name evidence="9" type="ORF">GCM10011410_10090</name>
</gene>
<evidence type="ECO:0000256" key="2">
    <source>
        <dbReference type="ARBA" id="ARBA00011881"/>
    </source>
</evidence>
<evidence type="ECO:0000259" key="8">
    <source>
        <dbReference type="Pfam" id="PF01740"/>
    </source>
</evidence>
<dbReference type="SUPFAM" id="SSF56601">
    <property type="entry name" value="beta-lactamase/transpeptidase-like"/>
    <property type="match status" value="1"/>
</dbReference>
<organism evidence="9 10">
    <name type="scientific">Hoyosella rhizosphaerae</name>
    <dbReference type="NCBI Taxonomy" id="1755582"/>
    <lineage>
        <taxon>Bacteria</taxon>
        <taxon>Bacillati</taxon>
        <taxon>Actinomycetota</taxon>
        <taxon>Actinomycetes</taxon>
        <taxon>Mycobacteriales</taxon>
        <taxon>Hoyosellaceae</taxon>
        <taxon>Hoyosella</taxon>
    </lineage>
</organism>
<dbReference type="PANTHER" id="PTHR12544:SF29">
    <property type="entry name" value="GLUTAMINASE"/>
    <property type="match status" value="1"/>
</dbReference>
<comment type="catalytic activity">
    <reaction evidence="5 7">
        <text>L-glutamine + H2O = L-glutamate + NH4(+)</text>
        <dbReference type="Rhea" id="RHEA:15889"/>
        <dbReference type="ChEBI" id="CHEBI:15377"/>
        <dbReference type="ChEBI" id="CHEBI:28938"/>
        <dbReference type="ChEBI" id="CHEBI:29985"/>
        <dbReference type="ChEBI" id="CHEBI:58359"/>
        <dbReference type="EC" id="3.5.1.2"/>
    </reaction>
</comment>
<dbReference type="Pfam" id="PF01740">
    <property type="entry name" value="STAS"/>
    <property type="match status" value="1"/>
</dbReference>
<sequence length="419" mass="45074">MQSPVAEYLETIVNRCKSDRTGEISPASAKNTGIDADQLALAITTVDGATYAVGDADVHFPIESMAKPLTYALAIHDAGPTEVHKKIGVEPSGDNFNEIALEESTGRPFNAMINAGAIAAHTYVDGDGENDRTERIRQHFSKLADKALQFADTEDDTTHRNLAIGHMLKAADVLEIDPQEAVRGYTRQCAVSVSTRDLAIIASVYANRGVHPLTGERLLEPDIVRHVLSVMATCGMYNATGDWITSVGIPAKSGISGGIFGVLPGQLGIAVYSPLVDSRGNSVRGVELFEHLSRDVGLHLMEASPIGRSVLRSAEERHGAMHFQMQGTLLFTQAELIAREIERRECADLPVILDFEATIAVSVVAKKILAEMVDRLRRHDHVQTVVVDPGGFFSDAWGSESRTPTVVGSVEAARSALGT</sequence>
<dbReference type="GO" id="GO:0006543">
    <property type="term" value="P:L-glutamine catabolic process"/>
    <property type="evidence" value="ECO:0007669"/>
    <property type="project" value="TreeGrafter"/>
</dbReference>
<dbReference type="Gene3D" id="3.40.710.10">
    <property type="entry name" value="DD-peptidase/beta-lactamase superfamily"/>
    <property type="match status" value="1"/>
</dbReference>
<evidence type="ECO:0000256" key="6">
    <source>
        <dbReference type="ARBA" id="ARBA00070405"/>
    </source>
</evidence>
<dbReference type="Pfam" id="PF04960">
    <property type="entry name" value="Glutaminase"/>
    <property type="match status" value="1"/>
</dbReference>
<feature type="binding site" evidence="7">
    <location>
        <position position="64"/>
    </location>
    <ligand>
        <name>substrate</name>
    </ligand>
</feature>
<keyword evidence="4 7" id="KW-0378">Hydrolase</keyword>
<comment type="caution">
    <text evidence="7">Lacks conserved residue(s) required for the propagation of feature annotation.</text>
</comment>
<dbReference type="PANTHER" id="PTHR12544">
    <property type="entry name" value="GLUTAMINASE"/>
    <property type="match status" value="1"/>
</dbReference>
<dbReference type="Gene3D" id="3.30.750.24">
    <property type="entry name" value="STAS domain"/>
    <property type="match status" value="1"/>
</dbReference>
<dbReference type="GO" id="GO:0006537">
    <property type="term" value="P:glutamate biosynthetic process"/>
    <property type="evidence" value="ECO:0007669"/>
    <property type="project" value="TreeGrafter"/>
</dbReference>
<feature type="binding site" evidence="7">
    <location>
        <position position="185"/>
    </location>
    <ligand>
        <name>substrate</name>
    </ligand>
</feature>
<evidence type="ECO:0000256" key="7">
    <source>
        <dbReference type="HAMAP-Rule" id="MF_00313"/>
    </source>
</evidence>
<comment type="similarity">
    <text evidence="1 7">Belongs to the glutaminase family.</text>
</comment>
<evidence type="ECO:0000256" key="3">
    <source>
        <dbReference type="ARBA" id="ARBA00012918"/>
    </source>
</evidence>
<feature type="binding site" evidence="7">
    <location>
        <position position="237"/>
    </location>
    <ligand>
        <name>substrate</name>
    </ligand>
</feature>
<comment type="subunit">
    <text evidence="2 7">Homotetramer.</text>
</comment>
<feature type="binding site" evidence="7">
    <location>
        <position position="114"/>
    </location>
    <ligand>
        <name>substrate</name>
    </ligand>
</feature>
<dbReference type="InterPro" id="IPR012338">
    <property type="entry name" value="Beta-lactam/transpept-like"/>
</dbReference>
<reference evidence="9" key="1">
    <citation type="journal article" date="2014" name="Int. J. Syst. Evol. Microbiol.">
        <title>Complete genome sequence of Corynebacterium casei LMG S-19264T (=DSM 44701T), isolated from a smear-ripened cheese.</title>
        <authorList>
            <consortium name="US DOE Joint Genome Institute (JGI-PGF)"/>
            <person name="Walter F."/>
            <person name="Albersmeier A."/>
            <person name="Kalinowski J."/>
            <person name="Ruckert C."/>
        </authorList>
    </citation>
    <scope>NUCLEOTIDE SEQUENCE</scope>
    <source>
        <strain evidence="9">CGMCC 1.15478</strain>
    </source>
</reference>
<dbReference type="HAMAP" id="MF_00313">
    <property type="entry name" value="Glutaminase"/>
    <property type="match status" value="1"/>
</dbReference>
<dbReference type="FunFam" id="3.40.710.10:FF:000005">
    <property type="entry name" value="Glutaminase"/>
    <property type="match status" value="1"/>
</dbReference>
<dbReference type="GO" id="GO:0004359">
    <property type="term" value="F:glutaminase activity"/>
    <property type="evidence" value="ECO:0007669"/>
    <property type="project" value="UniProtKB-UniRule"/>
</dbReference>